<reference evidence="1 2" key="1">
    <citation type="submission" date="2021-06" db="EMBL/GenBank/DDBJ databases">
        <title>Caerostris darwini draft genome.</title>
        <authorList>
            <person name="Kono N."/>
            <person name="Arakawa K."/>
        </authorList>
    </citation>
    <scope>NUCLEOTIDE SEQUENCE [LARGE SCALE GENOMIC DNA]</scope>
</reference>
<evidence type="ECO:0000313" key="2">
    <source>
        <dbReference type="Proteomes" id="UP001054837"/>
    </source>
</evidence>
<name>A0AAV4SWX2_9ARAC</name>
<gene>
    <name evidence="1" type="ORF">CDAR_246151</name>
</gene>
<organism evidence="1 2">
    <name type="scientific">Caerostris darwini</name>
    <dbReference type="NCBI Taxonomy" id="1538125"/>
    <lineage>
        <taxon>Eukaryota</taxon>
        <taxon>Metazoa</taxon>
        <taxon>Ecdysozoa</taxon>
        <taxon>Arthropoda</taxon>
        <taxon>Chelicerata</taxon>
        <taxon>Arachnida</taxon>
        <taxon>Araneae</taxon>
        <taxon>Araneomorphae</taxon>
        <taxon>Entelegynae</taxon>
        <taxon>Araneoidea</taxon>
        <taxon>Araneidae</taxon>
        <taxon>Caerostris</taxon>
    </lineage>
</organism>
<sequence length="103" mass="11787">MTCNKIASSPNSAKCMLDCRFRNDSDVRNLEKPFSYLTSRYLVAIETQWEAIERSEINGRLLPSRMNLSLIWTTIADVAYFEGSLGSIIPHQTYEEDIHQSVV</sequence>
<accession>A0AAV4SWX2</accession>
<protein>
    <submittedName>
        <fullName evidence="1">Uncharacterized protein</fullName>
    </submittedName>
</protein>
<comment type="caution">
    <text evidence="1">The sequence shown here is derived from an EMBL/GenBank/DDBJ whole genome shotgun (WGS) entry which is preliminary data.</text>
</comment>
<evidence type="ECO:0000313" key="1">
    <source>
        <dbReference type="EMBL" id="GIY36977.1"/>
    </source>
</evidence>
<dbReference type="AlphaFoldDB" id="A0AAV4SWX2"/>
<keyword evidence="2" id="KW-1185">Reference proteome</keyword>
<dbReference type="EMBL" id="BPLQ01008390">
    <property type="protein sequence ID" value="GIY36977.1"/>
    <property type="molecule type" value="Genomic_DNA"/>
</dbReference>
<dbReference type="Proteomes" id="UP001054837">
    <property type="component" value="Unassembled WGS sequence"/>
</dbReference>
<proteinExistence type="predicted"/>